<feature type="domain" description="Alpha/beta-hydrolase N-terminal" evidence="3">
    <location>
        <begin position="15"/>
        <end position="222"/>
    </location>
</feature>
<feature type="transmembrane region" description="Helical" evidence="1">
    <location>
        <begin position="144"/>
        <end position="162"/>
    </location>
</feature>
<evidence type="ECO:0008006" key="6">
    <source>
        <dbReference type="Google" id="ProtNLM"/>
    </source>
</evidence>
<comment type="caution">
    <text evidence="4">The sequence shown here is derived from an EMBL/GenBank/DDBJ whole genome shotgun (WGS) entry which is preliminary data.</text>
</comment>
<dbReference type="Pfam" id="PF10081">
    <property type="entry name" value="Abhydrolase_9"/>
    <property type="match status" value="1"/>
</dbReference>
<organism evidence="4 5">
    <name type="scientific">Spongiactinospora gelatinilytica</name>
    <dbReference type="NCBI Taxonomy" id="2666298"/>
    <lineage>
        <taxon>Bacteria</taxon>
        <taxon>Bacillati</taxon>
        <taxon>Actinomycetota</taxon>
        <taxon>Actinomycetes</taxon>
        <taxon>Streptosporangiales</taxon>
        <taxon>Streptosporangiaceae</taxon>
        <taxon>Spongiactinospora</taxon>
    </lineage>
</organism>
<dbReference type="InterPro" id="IPR027787">
    <property type="entry name" value="Alpha/beta-hydrolase_catalytic"/>
</dbReference>
<keyword evidence="1" id="KW-0812">Transmembrane</keyword>
<dbReference type="EMBL" id="POUA01000039">
    <property type="protein sequence ID" value="PZG51995.1"/>
    <property type="molecule type" value="Genomic_DNA"/>
</dbReference>
<feature type="transmembrane region" description="Helical" evidence="1">
    <location>
        <begin position="64"/>
        <end position="83"/>
    </location>
</feature>
<keyword evidence="1" id="KW-1133">Transmembrane helix</keyword>
<name>A0A2W2HJY5_9ACTN</name>
<proteinExistence type="predicted"/>
<evidence type="ECO:0000313" key="5">
    <source>
        <dbReference type="Proteomes" id="UP000248544"/>
    </source>
</evidence>
<feature type="transmembrane region" description="Helical" evidence="1">
    <location>
        <begin position="31"/>
        <end position="52"/>
    </location>
</feature>
<feature type="transmembrane region" description="Helical" evidence="1">
    <location>
        <begin position="103"/>
        <end position="123"/>
    </location>
</feature>
<gene>
    <name evidence="4" type="ORF">C1I98_07920</name>
</gene>
<evidence type="ECO:0000259" key="2">
    <source>
        <dbReference type="Pfam" id="PF10081"/>
    </source>
</evidence>
<evidence type="ECO:0000256" key="1">
    <source>
        <dbReference type="SAM" id="Phobius"/>
    </source>
</evidence>
<dbReference type="AlphaFoldDB" id="A0A2W2HJY5"/>
<sequence length="530" mass="56223">MGGTLVAVAFLCASLSPSLLPRPWALQGVVAGLAAVLGYGLGSAISAVLRRVFGLIPSPRARRVAWRLLVAGGAAVALSVLWFSADWQREIRLSVGMDPNIVWFIPLIALVALATFTALLALARAVRLGTRKLIALLGRFVPALVAKVAGLAVAGFLVSVFANDVLFDGFVEVMNNTSSLANGSTSPGIHAPASSRLSGGPGSLVSWRSLGRTGRDLIGTTPTKQQLSTFAGRPAKDPIRIYVGLDSAPTMAEQARLAVRELERTGAFDRAVLAVMGTTGSGWVDSDGADSLEYMYAGDTAMVAVQYSYLPSWLSFVVDQTKAAEAGRALVSAVEARLATLPAGGRPRLVAFGESLGSYFVEQGFGGDLDDLLTATDGVLLAGPPNANPIWRSVVARRDLGSPEWRPLYQGGKQVAFGQTPHDLADAGRPGLVYLQNASDPVVWWNPSLIWRKPAWLAEPSGPDVAPAMRWYPVVTFWQVVVDLTIALGVPDGHGHRYGPNLVNGWAAVAAPEGWTPADTDRLRTLIQYR</sequence>
<accession>A0A2W2HJY5</accession>
<evidence type="ECO:0000313" key="4">
    <source>
        <dbReference type="EMBL" id="PZG51995.1"/>
    </source>
</evidence>
<keyword evidence="1" id="KW-0472">Membrane</keyword>
<evidence type="ECO:0000259" key="3">
    <source>
        <dbReference type="Pfam" id="PF15420"/>
    </source>
</evidence>
<feature type="domain" description="Alpha/beta-hydrolase catalytic" evidence="2">
    <location>
        <begin position="239"/>
        <end position="523"/>
    </location>
</feature>
<keyword evidence="5" id="KW-1185">Reference proteome</keyword>
<dbReference type="InterPro" id="IPR027788">
    <property type="entry name" value="Alpha/beta-hydrolase_N_dom"/>
</dbReference>
<protein>
    <recommendedName>
        <fullName evidence="6">Alpha/beta-hydrolase family protein</fullName>
    </recommendedName>
</protein>
<dbReference type="Pfam" id="PF15420">
    <property type="entry name" value="Abhydrolase_9_N"/>
    <property type="match status" value="1"/>
</dbReference>
<reference evidence="4 5" key="1">
    <citation type="submission" date="2018-01" db="EMBL/GenBank/DDBJ databases">
        <title>Draft genome sequence of Sphaerisporangium sp. 7K107.</title>
        <authorList>
            <person name="Sahin N."/>
            <person name="Saygin H."/>
            <person name="Ay H."/>
        </authorList>
    </citation>
    <scope>NUCLEOTIDE SEQUENCE [LARGE SCALE GENOMIC DNA]</scope>
    <source>
        <strain evidence="4 5">7K107</strain>
    </source>
</reference>
<dbReference type="Proteomes" id="UP000248544">
    <property type="component" value="Unassembled WGS sequence"/>
</dbReference>